<dbReference type="EC" id="2.7.2.4" evidence="28"/>
<dbReference type="Proteomes" id="UP000005839">
    <property type="component" value="Unassembled WGS sequence"/>
</dbReference>
<comment type="subunit">
    <text evidence="9 28">Homotetramer.</text>
</comment>
<evidence type="ECO:0000256" key="25">
    <source>
        <dbReference type="ARBA" id="ARBA00048561"/>
    </source>
</evidence>
<dbReference type="Gene3D" id="3.30.360.10">
    <property type="entry name" value="Dihydrodipicolinate Reductase, domain 2"/>
    <property type="match status" value="1"/>
</dbReference>
<reference evidence="30 31" key="1">
    <citation type="submission" date="2007-10" db="EMBL/GenBank/DDBJ databases">
        <authorList>
            <person name="Yayanos A."/>
            <person name="Ferriera S."/>
            <person name="Johnson J."/>
            <person name="Kravitz S."/>
            <person name="Halpern A."/>
            <person name="Remington K."/>
            <person name="Beeson K."/>
            <person name="Tran B."/>
            <person name="Rogers Y.-H."/>
            <person name="Friedman R."/>
            <person name="Venter J.C."/>
        </authorList>
    </citation>
    <scope>NUCLEOTIDE SEQUENCE [LARGE SCALE GENOMIC DNA]</scope>
    <source>
        <strain evidence="30 31">KT99</strain>
    </source>
</reference>
<evidence type="ECO:0000259" key="29">
    <source>
        <dbReference type="PROSITE" id="PS51671"/>
    </source>
</evidence>
<evidence type="ECO:0000256" key="26">
    <source>
        <dbReference type="ARBA" id="ARBA00048841"/>
    </source>
</evidence>
<evidence type="ECO:0000313" key="31">
    <source>
        <dbReference type="Proteomes" id="UP000005839"/>
    </source>
</evidence>
<dbReference type="GO" id="GO:0004412">
    <property type="term" value="F:homoserine dehydrogenase activity"/>
    <property type="evidence" value="ECO:0007669"/>
    <property type="project" value="UniProtKB-UniRule"/>
</dbReference>
<keyword evidence="22" id="KW-0486">Methionine biosynthesis</keyword>
<dbReference type="STRING" id="314608.KT99_03714"/>
<evidence type="ECO:0000256" key="9">
    <source>
        <dbReference type="ARBA" id="ARBA00011881"/>
    </source>
</evidence>
<dbReference type="NCBIfam" id="NF006959">
    <property type="entry name" value="PRK09436.1"/>
    <property type="match status" value="1"/>
</dbReference>
<evidence type="ECO:0000256" key="11">
    <source>
        <dbReference type="ARBA" id="ARBA00022679"/>
    </source>
</evidence>
<evidence type="ECO:0000256" key="16">
    <source>
        <dbReference type="ARBA" id="ARBA00022840"/>
    </source>
</evidence>
<evidence type="ECO:0000256" key="10">
    <source>
        <dbReference type="ARBA" id="ARBA00022605"/>
    </source>
</evidence>
<name>A9DAP5_9GAMM</name>
<keyword evidence="10 28" id="KW-0028">Amino-acid biosynthesis</keyword>
<keyword evidence="20" id="KW-0915">Sodium</keyword>
<comment type="pathway">
    <text evidence="2 28">Amino-acid biosynthesis; L-lysine biosynthesis via DAP pathway; (S)-tetrahydrodipicolinate from L-aspartate: step 1/4.</text>
</comment>
<comment type="cofactor">
    <cofactor evidence="1">
        <name>a metal cation</name>
        <dbReference type="ChEBI" id="CHEBI:25213"/>
    </cofactor>
</comment>
<evidence type="ECO:0000256" key="7">
    <source>
        <dbReference type="ARBA" id="ARBA00007952"/>
    </source>
</evidence>
<comment type="pathway">
    <text evidence="3 28">Amino-acid biosynthesis; L-methionine biosynthesis via de novo pathway; L-homoserine from L-aspartate: step 1/3.</text>
</comment>
<evidence type="ECO:0000256" key="19">
    <source>
        <dbReference type="ARBA" id="ARBA00023027"/>
    </source>
</evidence>
<dbReference type="InterPro" id="IPR001342">
    <property type="entry name" value="HDH_cat"/>
</dbReference>
<evidence type="ECO:0000256" key="12">
    <source>
        <dbReference type="ARBA" id="ARBA00022697"/>
    </source>
</evidence>
<dbReference type="InterPro" id="IPR041743">
    <property type="entry name" value="AK-HSDH_N"/>
</dbReference>
<dbReference type="Gene3D" id="3.40.1160.10">
    <property type="entry name" value="Acetylglutamate kinase-like"/>
    <property type="match status" value="1"/>
</dbReference>
<dbReference type="Pfam" id="PF03447">
    <property type="entry name" value="NAD_binding_3"/>
    <property type="match status" value="1"/>
</dbReference>
<dbReference type="UniPathway" id="UPA00034">
    <property type="reaction ID" value="UER00015"/>
</dbReference>
<evidence type="ECO:0000256" key="13">
    <source>
        <dbReference type="ARBA" id="ARBA00022723"/>
    </source>
</evidence>
<proteinExistence type="inferred from homology"/>
<dbReference type="CDD" id="cd04257">
    <property type="entry name" value="AAK_AK-HSDH"/>
    <property type="match status" value="1"/>
</dbReference>
<dbReference type="InterPro" id="IPR001048">
    <property type="entry name" value="Asp/Glu/Uridylate_kinase"/>
</dbReference>
<evidence type="ECO:0000256" key="2">
    <source>
        <dbReference type="ARBA" id="ARBA00004766"/>
    </source>
</evidence>
<dbReference type="CDD" id="cd04921">
    <property type="entry name" value="ACT_AKi-HSDH-ThrA-like_1"/>
    <property type="match status" value="1"/>
</dbReference>
<keyword evidence="17 28" id="KW-0521">NADP</keyword>
<dbReference type="FunFam" id="3.40.50.720:FF:000083">
    <property type="entry name" value="Bifunctional aspartokinase/homoserine dehydrogenase"/>
    <property type="match status" value="1"/>
</dbReference>
<comment type="catalytic activity">
    <reaction evidence="26">
        <text>L-homoserine + NADP(+) = L-aspartate 4-semialdehyde + NADPH + H(+)</text>
        <dbReference type="Rhea" id="RHEA:15761"/>
        <dbReference type="ChEBI" id="CHEBI:15378"/>
        <dbReference type="ChEBI" id="CHEBI:57476"/>
        <dbReference type="ChEBI" id="CHEBI:57783"/>
        <dbReference type="ChEBI" id="CHEBI:58349"/>
        <dbReference type="ChEBI" id="CHEBI:537519"/>
        <dbReference type="EC" id="1.1.1.3"/>
    </reaction>
    <physiologicalReaction direction="right-to-left" evidence="26">
        <dbReference type="Rhea" id="RHEA:15763"/>
    </physiologicalReaction>
</comment>
<dbReference type="GO" id="GO:0009086">
    <property type="term" value="P:methionine biosynthetic process"/>
    <property type="evidence" value="ECO:0007669"/>
    <property type="project" value="UniProtKB-KW"/>
</dbReference>
<dbReference type="InterPro" id="IPR001341">
    <property type="entry name" value="Asp_kinase"/>
</dbReference>
<comment type="caution">
    <text evidence="30">The sequence shown here is derived from an EMBL/GenBank/DDBJ whole genome shotgun (WGS) entry which is preliminary data.</text>
</comment>
<dbReference type="FunFam" id="3.30.2130.10:FF:000001">
    <property type="entry name" value="Bifunctional aspartokinase/homoserine dehydrogenase"/>
    <property type="match status" value="1"/>
</dbReference>
<keyword evidence="13" id="KW-0479">Metal-binding</keyword>
<dbReference type="Gene3D" id="3.30.2130.10">
    <property type="entry name" value="VC0802-like"/>
    <property type="match status" value="1"/>
</dbReference>
<dbReference type="GO" id="GO:0046872">
    <property type="term" value="F:metal ion binding"/>
    <property type="evidence" value="ECO:0007669"/>
    <property type="project" value="UniProtKB-KW"/>
</dbReference>
<keyword evidence="11 28" id="KW-0808">Transferase</keyword>
<keyword evidence="21" id="KW-0457">Lysine biosynthesis</keyword>
<evidence type="ECO:0000256" key="24">
    <source>
        <dbReference type="ARBA" id="ARBA00044938"/>
    </source>
</evidence>
<dbReference type="Gene3D" id="3.40.50.720">
    <property type="entry name" value="NAD(P)-binding Rossmann-like Domain"/>
    <property type="match status" value="1"/>
</dbReference>
<evidence type="ECO:0000256" key="21">
    <source>
        <dbReference type="ARBA" id="ARBA00023154"/>
    </source>
</evidence>
<dbReference type="InterPro" id="IPR002912">
    <property type="entry name" value="ACT_dom"/>
</dbReference>
<dbReference type="PANTHER" id="PTHR43070:SF3">
    <property type="entry name" value="HOMOSERINE DEHYDROGENASE"/>
    <property type="match status" value="1"/>
</dbReference>
<dbReference type="GO" id="GO:0009089">
    <property type="term" value="P:lysine biosynthetic process via diaminopimelate"/>
    <property type="evidence" value="ECO:0007669"/>
    <property type="project" value="UniProtKB-UniRule"/>
</dbReference>
<comment type="pathway">
    <text evidence="5 28">Amino-acid biosynthesis; L-methionine biosynthesis via de novo pathway; L-homoserine from L-aspartate: step 3/3.</text>
</comment>
<dbReference type="CDD" id="cd04922">
    <property type="entry name" value="ACT_AKi-HSDH-ThrA_2"/>
    <property type="match status" value="1"/>
</dbReference>
<dbReference type="PANTHER" id="PTHR43070">
    <property type="match status" value="1"/>
</dbReference>
<evidence type="ECO:0000256" key="17">
    <source>
        <dbReference type="ARBA" id="ARBA00022857"/>
    </source>
</evidence>
<evidence type="ECO:0000256" key="6">
    <source>
        <dbReference type="ARBA" id="ARBA00005139"/>
    </source>
</evidence>
<evidence type="ECO:0000256" key="18">
    <source>
        <dbReference type="ARBA" id="ARBA00023002"/>
    </source>
</evidence>
<keyword evidence="16 28" id="KW-0067">ATP-binding</keyword>
<keyword evidence="18 28" id="KW-0560">Oxidoreductase</keyword>
<keyword evidence="23" id="KW-0511">Multifunctional enzyme</keyword>
<dbReference type="InterPro" id="IPR005106">
    <property type="entry name" value="Asp/hSer_DH_NAD-bd"/>
</dbReference>
<evidence type="ECO:0000256" key="8">
    <source>
        <dbReference type="ARBA" id="ARBA00010046"/>
    </source>
</evidence>
<dbReference type="EC" id="1.1.1.3" evidence="28"/>
<evidence type="ECO:0000256" key="28">
    <source>
        <dbReference type="PIRNR" id="PIRNR000727"/>
    </source>
</evidence>
<dbReference type="UniPathway" id="UPA00051">
    <property type="reaction ID" value="UER00462"/>
</dbReference>
<dbReference type="SUPFAM" id="SSF55347">
    <property type="entry name" value="Glyceraldehyde-3-phosphate dehydrogenase-like, C-terminal domain"/>
    <property type="match status" value="1"/>
</dbReference>
<comment type="catalytic activity">
    <reaction evidence="25">
        <text>L-aspartate + ATP = 4-phospho-L-aspartate + ADP</text>
        <dbReference type="Rhea" id="RHEA:23776"/>
        <dbReference type="ChEBI" id="CHEBI:29991"/>
        <dbReference type="ChEBI" id="CHEBI:30616"/>
        <dbReference type="ChEBI" id="CHEBI:57535"/>
        <dbReference type="ChEBI" id="CHEBI:456216"/>
        <dbReference type="EC" id="2.7.2.4"/>
    </reaction>
    <physiologicalReaction direction="left-to-right" evidence="25">
        <dbReference type="Rhea" id="RHEA:23777"/>
    </physiologicalReaction>
</comment>
<dbReference type="Pfam" id="PF00742">
    <property type="entry name" value="Homoserine_dh"/>
    <property type="match status" value="1"/>
</dbReference>
<dbReference type="AlphaFoldDB" id="A9DAP5"/>
<dbReference type="NCBIfam" id="TIGR00657">
    <property type="entry name" value="asp_kinases"/>
    <property type="match status" value="1"/>
</dbReference>
<dbReference type="InterPro" id="IPR018042">
    <property type="entry name" value="Aspartate_kinase_CS"/>
</dbReference>
<dbReference type="UniPathway" id="UPA00050">
    <property type="reaction ID" value="UER00063"/>
</dbReference>
<dbReference type="SUPFAM" id="SSF53633">
    <property type="entry name" value="Carbamate kinase-like"/>
    <property type="match status" value="1"/>
</dbReference>
<keyword evidence="12" id="KW-0791">Threonine biosynthesis</keyword>
<comment type="similarity">
    <text evidence="8 28">In the N-terminal section; belongs to the aspartokinase family.</text>
</comment>
<dbReference type="FunFam" id="3.30.360.10:FF:000006">
    <property type="entry name" value="Bifunctional aspartokinase/homoserine dehydrogenase"/>
    <property type="match status" value="1"/>
</dbReference>
<evidence type="ECO:0000256" key="20">
    <source>
        <dbReference type="ARBA" id="ARBA00023053"/>
    </source>
</evidence>
<evidence type="ECO:0000256" key="22">
    <source>
        <dbReference type="ARBA" id="ARBA00023167"/>
    </source>
</evidence>
<dbReference type="GO" id="GO:0009090">
    <property type="term" value="P:homoserine biosynthetic process"/>
    <property type="evidence" value="ECO:0007669"/>
    <property type="project" value="UniProtKB-ARBA"/>
</dbReference>
<dbReference type="InterPro" id="IPR054352">
    <property type="entry name" value="ACT_Aspartokinase"/>
</dbReference>
<evidence type="ECO:0000256" key="1">
    <source>
        <dbReference type="ARBA" id="ARBA00001920"/>
    </source>
</evidence>
<evidence type="ECO:0000256" key="23">
    <source>
        <dbReference type="ARBA" id="ARBA00023268"/>
    </source>
</evidence>
<protein>
    <recommendedName>
        <fullName evidence="28">Bifunctional aspartokinase/homoserine dehydrogenase</fullName>
    </recommendedName>
    <domain>
        <recommendedName>
            <fullName evidence="28">Aspartokinase</fullName>
            <ecNumber evidence="28">2.7.2.4</ecNumber>
        </recommendedName>
    </domain>
    <domain>
        <recommendedName>
            <fullName evidence="28">Homoserine dehydrogenase</fullName>
            <ecNumber evidence="28">1.1.1.3</ecNumber>
        </recommendedName>
    </domain>
</protein>
<evidence type="ECO:0000256" key="15">
    <source>
        <dbReference type="ARBA" id="ARBA00022777"/>
    </source>
</evidence>
<sequence>MVQGEDMKVMKFGGTSLANWQRFNTAADIVADTAKEEAVAVVLSAPATVTNGLLEMVEAAVSGGDFTSVLAAVESVFSGLYQEASAVLQASQIDSLMSKLTEQLSFWEDKLLGISLLKECPDFVRAEVLVGGELLSAALMVQLMKTKGFSSQQLVPQDLLLGTGDPLESLIDIESSKARFSQINLDEHRVWVMPGFTAGDKQGRTVILGRNGSDYSAAVLSACIDASCCEIWTDVDGIYNTDPRVVSDAKLLSQLSYQEAMELSYFGAKVLHPKTISPIAQYHIPCYIRNSFNPKAPGTLVSNEADKSGLNVKAISNLDDQTMFDVSGPGMKGMVGMASRTLGAISRAGISISLITQSSSEYSISFCINTQDAEKAKDSLELEFELELKSDILEPIEMRHDLAIVSLIGDGMRTHKGVAGKFFQALAQATVNIIAIAQGSSERSISTVIEQRKTKHAISACHQSFFDVQHYLDVFLVGCGNVGAGLLQQIKQQTEMLKQEHICIRVCGIANSRHMLLDAKGVNLNEWQGLLADSQTQWDIEQMLEWAKEEQLLNPVLVDCTSSERVSDRYIDVMNAGLHVVTPNKKANTRDIAYYRGLRETALNQRRQFLYETTVGAGLPVIDNLKKLLFAGDKLLKFNGILSGSLSYIFGMLDEGMSLSEATAIARDKCFTEPDPRDDLSGMDVARKVLILAREVGMELELEDIQIESVLPESFDASGDVETFMTNLPKLDQHIAQRVEKAKSEGKVLRYVGQIDDDGCRVKIAEVDSQDPLYSVKGGENALAFYSRYYQPIPFVLRGYGAGTEVTAAGVFADLLRTLNWTREMSA</sequence>
<keyword evidence="19" id="KW-0520">NAD</keyword>
<dbReference type="GO" id="GO:0004072">
    <property type="term" value="F:aspartate kinase activity"/>
    <property type="evidence" value="ECO:0007669"/>
    <property type="project" value="UniProtKB-UniRule"/>
</dbReference>
<dbReference type="PROSITE" id="PS00324">
    <property type="entry name" value="ASPARTOKINASE"/>
    <property type="match status" value="1"/>
</dbReference>
<organism evidence="30 31">
    <name type="scientific">Shewanella benthica KT99</name>
    <dbReference type="NCBI Taxonomy" id="314608"/>
    <lineage>
        <taxon>Bacteria</taxon>
        <taxon>Pseudomonadati</taxon>
        <taxon>Pseudomonadota</taxon>
        <taxon>Gammaproteobacteria</taxon>
        <taxon>Alteromonadales</taxon>
        <taxon>Shewanellaceae</taxon>
        <taxon>Shewanella</taxon>
    </lineage>
</organism>
<dbReference type="InterPro" id="IPR049638">
    <property type="entry name" value="AK-HD"/>
</dbReference>
<dbReference type="GO" id="GO:0009088">
    <property type="term" value="P:threonine biosynthetic process"/>
    <property type="evidence" value="ECO:0007669"/>
    <property type="project" value="UniProtKB-UniRule"/>
</dbReference>
<dbReference type="InterPro" id="IPR011147">
    <property type="entry name" value="Bifunc_Aspkin/hSer_DH"/>
</dbReference>
<evidence type="ECO:0000256" key="3">
    <source>
        <dbReference type="ARBA" id="ARBA00004986"/>
    </source>
</evidence>
<evidence type="ECO:0000256" key="5">
    <source>
        <dbReference type="ARBA" id="ARBA00005062"/>
    </source>
</evidence>
<dbReference type="InterPro" id="IPR036291">
    <property type="entry name" value="NAD(P)-bd_dom_sf"/>
</dbReference>
<comment type="pathway">
    <text evidence="4 28">Amino-acid biosynthesis; L-threonine biosynthesis; L-threonine from L-aspartate: step 3/5.</text>
</comment>
<comment type="similarity">
    <text evidence="7 28">In the C-terminal section; belongs to the homoserine dehydrogenase family.</text>
</comment>
<dbReference type="GO" id="GO:0005524">
    <property type="term" value="F:ATP binding"/>
    <property type="evidence" value="ECO:0007669"/>
    <property type="project" value="UniProtKB-UniRule"/>
</dbReference>
<comment type="pathway">
    <text evidence="6 28">Amino-acid biosynthesis; L-threonine biosynthesis; L-threonine from L-aspartate: step 1/5.</text>
</comment>
<feature type="domain" description="ACT" evidence="29">
    <location>
        <begin position="326"/>
        <end position="395"/>
    </location>
</feature>
<keyword evidence="31" id="KW-1185">Reference proteome</keyword>
<dbReference type="SUPFAM" id="SSF55021">
    <property type="entry name" value="ACT-like"/>
    <property type="match status" value="2"/>
</dbReference>
<comment type="catalytic activity">
    <reaction evidence="27">
        <text>L-homoserine + NAD(+) = L-aspartate 4-semialdehyde + NADH + H(+)</text>
        <dbReference type="Rhea" id="RHEA:15757"/>
        <dbReference type="ChEBI" id="CHEBI:15378"/>
        <dbReference type="ChEBI" id="CHEBI:57476"/>
        <dbReference type="ChEBI" id="CHEBI:57540"/>
        <dbReference type="ChEBI" id="CHEBI:57945"/>
        <dbReference type="ChEBI" id="CHEBI:537519"/>
        <dbReference type="EC" id="1.1.1.3"/>
    </reaction>
    <physiologicalReaction direction="right-to-left" evidence="27">
        <dbReference type="Rhea" id="RHEA:15759"/>
    </physiologicalReaction>
</comment>
<dbReference type="GO" id="GO:0050661">
    <property type="term" value="F:NADP binding"/>
    <property type="evidence" value="ECO:0007669"/>
    <property type="project" value="UniProtKB-UniRule"/>
</dbReference>
<dbReference type="Pfam" id="PF22468">
    <property type="entry name" value="ACT_9"/>
    <property type="match status" value="2"/>
</dbReference>
<comment type="function">
    <text evidence="24">Bifunctional aspartate kinase and homoserine dehydrogenase that catalyzes the first and the third steps toward the synthesis of lysine, methionine and threonine from aspartate.</text>
</comment>
<dbReference type="NCBIfam" id="NF007003">
    <property type="entry name" value="PRK09466.1"/>
    <property type="match status" value="1"/>
</dbReference>
<evidence type="ECO:0000256" key="27">
    <source>
        <dbReference type="ARBA" id="ARBA00049031"/>
    </source>
</evidence>
<dbReference type="PROSITE" id="PS51671">
    <property type="entry name" value="ACT"/>
    <property type="match status" value="1"/>
</dbReference>
<keyword evidence="15 28" id="KW-0418">Kinase</keyword>
<accession>A9DAP5</accession>
<dbReference type="InterPro" id="IPR045865">
    <property type="entry name" value="ACT-like_dom_sf"/>
</dbReference>
<evidence type="ECO:0000256" key="14">
    <source>
        <dbReference type="ARBA" id="ARBA00022741"/>
    </source>
</evidence>
<dbReference type="EMBL" id="ABIC01000018">
    <property type="protein sequence ID" value="EDQ00622.1"/>
    <property type="molecule type" value="Genomic_DNA"/>
</dbReference>
<keyword evidence="14 28" id="KW-0547">Nucleotide-binding</keyword>
<evidence type="ECO:0000256" key="4">
    <source>
        <dbReference type="ARBA" id="ARBA00005056"/>
    </source>
</evidence>
<dbReference type="PIRSF" id="PIRSF000727">
    <property type="entry name" value="ThrA"/>
    <property type="match status" value="1"/>
</dbReference>
<gene>
    <name evidence="30" type="ORF">KT99_03714</name>
</gene>
<dbReference type="Pfam" id="PF00696">
    <property type="entry name" value="AA_kinase"/>
    <property type="match status" value="1"/>
</dbReference>
<evidence type="ECO:0000313" key="30">
    <source>
        <dbReference type="EMBL" id="EDQ00622.1"/>
    </source>
</evidence>
<dbReference type="SUPFAM" id="SSF51735">
    <property type="entry name" value="NAD(P)-binding Rossmann-fold domains"/>
    <property type="match status" value="1"/>
</dbReference>
<dbReference type="InterPro" id="IPR036393">
    <property type="entry name" value="AceGlu_kinase-like_sf"/>
</dbReference>